<evidence type="ECO:0000259" key="5">
    <source>
        <dbReference type="PROSITE" id="PS50093"/>
    </source>
</evidence>
<protein>
    <submittedName>
        <fullName evidence="6">LamG-like jellyroll fold domain-containing protein</fullName>
    </submittedName>
</protein>
<dbReference type="InterPro" id="IPR025660">
    <property type="entry name" value="Pept_his_AS"/>
</dbReference>
<dbReference type="SUPFAM" id="SSF49899">
    <property type="entry name" value="Concanavalin A-like lectins/glucanases"/>
    <property type="match status" value="2"/>
</dbReference>
<evidence type="ECO:0000256" key="1">
    <source>
        <dbReference type="ARBA" id="ARBA00022729"/>
    </source>
</evidence>
<dbReference type="Pfam" id="PF00801">
    <property type="entry name" value="PKD"/>
    <property type="match status" value="1"/>
</dbReference>
<dbReference type="CDD" id="cd00146">
    <property type="entry name" value="PKD"/>
    <property type="match status" value="3"/>
</dbReference>
<dbReference type="InterPro" id="IPR035986">
    <property type="entry name" value="PKD_dom_sf"/>
</dbReference>
<dbReference type="RefSeq" id="WP_215760624.1">
    <property type="nucleotide sequence ID" value="NZ_JAHKBE010000056.1"/>
</dbReference>
<evidence type="ECO:0000256" key="3">
    <source>
        <dbReference type="SAM" id="SignalP"/>
    </source>
</evidence>
<comment type="caution">
    <text evidence="6">The sequence shown here is derived from an EMBL/GenBank/DDBJ whole genome shotgun (WGS) entry which is preliminary data.</text>
</comment>
<proteinExistence type="predicted"/>
<keyword evidence="7" id="KW-1185">Reference proteome</keyword>
<dbReference type="PANTHER" id="PTHR42535">
    <property type="entry name" value="OOKINETE PROTEIN, PUTATIVE-RELATED"/>
    <property type="match status" value="1"/>
</dbReference>
<dbReference type="SUPFAM" id="SSF49785">
    <property type="entry name" value="Galactose-binding domain-like"/>
    <property type="match status" value="2"/>
</dbReference>
<dbReference type="EMBL" id="JBBNFP010000055">
    <property type="protein sequence ID" value="MEQ2487550.1"/>
    <property type="molecule type" value="Genomic_DNA"/>
</dbReference>
<dbReference type="SUPFAM" id="SSF49299">
    <property type="entry name" value="PKD domain"/>
    <property type="match status" value="3"/>
</dbReference>
<dbReference type="SMART" id="SM00560">
    <property type="entry name" value="LamGL"/>
    <property type="match status" value="1"/>
</dbReference>
<dbReference type="Gene3D" id="2.60.120.260">
    <property type="entry name" value="Galactose-binding domain-like"/>
    <property type="match status" value="2"/>
</dbReference>
<feature type="domain" description="PKD" evidence="5">
    <location>
        <begin position="818"/>
        <end position="904"/>
    </location>
</feature>
<dbReference type="Pfam" id="PF13385">
    <property type="entry name" value="Laminin_G_3"/>
    <property type="match status" value="2"/>
</dbReference>
<organism evidence="6 7">
    <name type="scientific">Hallella faecis</name>
    <dbReference type="NCBI Taxonomy" id="2841596"/>
    <lineage>
        <taxon>Bacteria</taxon>
        <taxon>Pseudomonadati</taxon>
        <taxon>Bacteroidota</taxon>
        <taxon>Bacteroidia</taxon>
        <taxon>Bacteroidales</taxon>
        <taxon>Prevotellaceae</taxon>
        <taxon>Hallella</taxon>
    </lineage>
</organism>
<dbReference type="PROSITE" id="PS50093">
    <property type="entry name" value="PKD"/>
    <property type="match status" value="1"/>
</dbReference>
<evidence type="ECO:0000259" key="4">
    <source>
        <dbReference type="PROSITE" id="PS50022"/>
    </source>
</evidence>
<feature type="signal peptide" evidence="3">
    <location>
        <begin position="1"/>
        <end position="19"/>
    </location>
</feature>
<dbReference type="Gene3D" id="3.90.70.10">
    <property type="entry name" value="Cysteine proteinases"/>
    <property type="match status" value="1"/>
</dbReference>
<dbReference type="InterPro" id="IPR000421">
    <property type="entry name" value="FA58C"/>
</dbReference>
<dbReference type="InterPro" id="IPR006558">
    <property type="entry name" value="LamG-like"/>
</dbReference>
<name>A0ABV1FT07_9BACT</name>
<dbReference type="InterPro" id="IPR022409">
    <property type="entry name" value="PKD/Chitinase_dom"/>
</dbReference>
<evidence type="ECO:0000313" key="7">
    <source>
        <dbReference type="Proteomes" id="UP001487296"/>
    </source>
</evidence>
<dbReference type="PROSITE" id="PS00639">
    <property type="entry name" value="THIOL_PROTEASE_HIS"/>
    <property type="match status" value="1"/>
</dbReference>
<sequence>MKKALLLSVCLVAALGARAQVFPVVDENLYRGYDPTFRPDSRLMQHHSASTKRKGQAKAATTLPDHVNNATAMWFPPTFNQVGNSCGASSRIGYMLTYEWNAFHLTNASLLENSMPAHFQYPFSYDGLSKDQMAIYVGYPDGAHYGGVDVSSIYGAYEVEANDAGWMQGYDNWYNAMLHRITGTSNFPQSSHTAEGAEAIKWWLFNHNGDTTWPEVEDENGRHIVGGICGLGCGMGASATAPIGSTEANDALGVVGKAYLYHWNTNHVDHAVTLVGYDDRIEFDLDANGVYGEAENQLGQNEKGAWIVANSWGAGWGNNGLFYVPYAMAGGVSQEVKTKEGKTAYKDKANGWWPEVYYLRQNYKLTRTMKVTMQFSKRSEISVVAGAAQDTSATKPEKEFVFRYINYTGDGDNNGVDAETPLLGRWADRKMHEEPMEFGIDLTDLSEGLDLSRPVKYFLTINSKKSATGTGKICAASVMEYLYDAFGTETPFNIKDVQIKNRGASTVVSVVVGGEAINPPANLTKTGNTLSWDKPQGTGYQPTTYVVYLNGKEIARTAETSYEATEEGAYTVKALYNIAGTEHISAASNTVASAQTAETAYDNVAQTFTNGGFRIPNVTSSSHGQLTLEFWIKPTQVKDWNQQIGGPWGTFLLHANSDGTMYYGWNTANRRQTDPILRVGKWTHIALVVNKNKATLYANGASQGVLTTTSFSGFPAFSDGLLMGYDVNSSNALYGTIDEVRVWDVAKTGKQVRESYDRPIASPATAKNLLAYLKMNTITEGGVTKLEDCAHGNHAIFINNNHRAATVESNATIKHHDNLAAAIGGSDKALMGEGTRFAVEGGVDAGAFEWTATNATPATSMASEPTFTFNKAGEQTVTLKLTSLDGVSTTVTKTITVSELAATADFDMTNPQPRCGERTSFLPKNMAPGCTYQWSMPGAEVATATTKNASAVYTTTGGHDVTLTVIMPDGNKLTKTAVVEVMASKPEIAYTVDSISHVILKGSTATFTDASKYEPTSWKWRLMSTNAILTSQGREVSFTPAKAGAYTLNYKVSNEEGKAELTEARALVVCNAESGNGLNFTTNATPKTVTTDKIGTIGKTWTIDFWMNPATFASACNGIYGLDDEGAEAFNITTNGQGAAIFRIGSHSAQSSAGYFVAGEWHHYAITRNAGTLCYYRDGVLVDRITEKTQDYNNWTKLQLGGSVQMNGCVDELRVWNKALTLANVQRYAVAPIAEANMKSALNSGLQVYYNFNQHDGIDIADQSGRGVTAHRSNFGPGGDAWTPSKGVFALDFGAPAAEDVSECGNALNKTNYRVVSVSDEEVNAEFSPAEQALDANANSFWHTAYSSGEAAYGHSITIDKQTNDVVNGMKLYFSRESRYRAAGVKIEQSADNEEWEVLDEDHAFFDMSHPAIVFDTPCTKRFMRITFLRGATGGNLLALNNIDFYGTKEQMPEMKAVALGFESVSDEETRSESAPGRYAVDGNENTFWHSRYSGGNVAYPHSITLSNNTGARIDAITLMQRSMNANSQKYDAACMEVYAGDDKNHMDSIATVRLPFYVESTLLLPVSIDKKYFTLKFTRSQAGSSPWLAIREIKAYQINGTTDGIQNIEMGQGAESSAYIYDLTGRCMGTNAKALPAGIYIKGGKKYVVK</sequence>
<dbReference type="Proteomes" id="UP001487296">
    <property type="component" value="Unassembled WGS sequence"/>
</dbReference>
<feature type="chain" id="PRO_5045570805" evidence="3">
    <location>
        <begin position="20"/>
        <end position="1651"/>
    </location>
</feature>
<evidence type="ECO:0000256" key="2">
    <source>
        <dbReference type="ARBA" id="ARBA00023157"/>
    </source>
</evidence>
<dbReference type="InterPro" id="IPR000601">
    <property type="entry name" value="PKD_dom"/>
</dbReference>
<dbReference type="Gene3D" id="2.60.120.200">
    <property type="match status" value="2"/>
</dbReference>
<dbReference type="SMART" id="SM00089">
    <property type="entry name" value="PKD"/>
    <property type="match status" value="3"/>
</dbReference>
<dbReference type="Pfam" id="PF00112">
    <property type="entry name" value="Peptidase_C1"/>
    <property type="match status" value="1"/>
</dbReference>
<dbReference type="PROSITE" id="PS50022">
    <property type="entry name" value="FA58C_3"/>
    <property type="match status" value="1"/>
</dbReference>
<dbReference type="PANTHER" id="PTHR42535:SF2">
    <property type="entry name" value="CHROMOSOME UNDETERMINED SCAFFOLD_146, WHOLE GENOME SHOTGUN SEQUENCE"/>
    <property type="match status" value="1"/>
</dbReference>
<dbReference type="Pfam" id="PF00754">
    <property type="entry name" value="F5_F8_type_C"/>
    <property type="match status" value="1"/>
</dbReference>
<dbReference type="InterPro" id="IPR013320">
    <property type="entry name" value="ConA-like_dom_sf"/>
</dbReference>
<feature type="domain" description="F5/8 type C" evidence="4">
    <location>
        <begin position="1304"/>
        <end position="1448"/>
    </location>
</feature>
<dbReference type="InterPro" id="IPR013783">
    <property type="entry name" value="Ig-like_fold"/>
</dbReference>
<dbReference type="Gene3D" id="2.60.40.10">
    <property type="entry name" value="Immunoglobulins"/>
    <property type="match status" value="3"/>
</dbReference>
<evidence type="ECO:0000313" key="6">
    <source>
        <dbReference type="EMBL" id="MEQ2487550.1"/>
    </source>
</evidence>
<dbReference type="InterPro" id="IPR000668">
    <property type="entry name" value="Peptidase_C1A_C"/>
</dbReference>
<dbReference type="InterPro" id="IPR038765">
    <property type="entry name" value="Papain-like_cys_pep_sf"/>
</dbReference>
<keyword evidence="1 3" id="KW-0732">Signal</keyword>
<keyword evidence="2" id="KW-1015">Disulfide bond</keyword>
<reference evidence="6 7" key="1">
    <citation type="submission" date="2024-04" db="EMBL/GenBank/DDBJ databases">
        <title>Human intestinal bacterial collection.</title>
        <authorList>
            <person name="Pauvert C."/>
            <person name="Hitch T.C.A."/>
            <person name="Clavel T."/>
        </authorList>
    </citation>
    <scope>NUCLEOTIDE SEQUENCE [LARGE SCALE GENOMIC DNA]</scope>
    <source>
        <strain evidence="6 7">CLA-AA-H145</strain>
    </source>
</reference>
<dbReference type="InterPro" id="IPR008979">
    <property type="entry name" value="Galactose-bd-like_sf"/>
</dbReference>
<accession>A0ABV1FT07</accession>
<gene>
    <name evidence="6" type="ORF">AAAT34_10935</name>
</gene>
<dbReference type="SUPFAM" id="SSF54001">
    <property type="entry name" value="Cysteine proteinases"/>
    <property type="match status" value="1"/>
</dbReference>